<sequence length="598" mass="66313">MSNSDTIIENFENILNEFPSLKPPGVSGARIKKLTELIIKNNNLYIQLIDKLYSHCNNINQSHKLGALYLLDSISRAFQNQISKNSNSISNLNYSNALNKLRSFVPDLLDSTLLNLSNDSTDSNDSTQKEKIHKLIKIWQKSKTFDNSTLQNIINKYYNNTNNDNTIPTNNTSTKFKSIISSSSANNTLNSAPPSSENNSNPLDLLKSLASLANKPQPPIKSPSPPLNLPLNTPPTTNSILNSFNSPTKLFKSSQNSRGRRMGRLDNNNNMNSMNNMNNMSNMNNTNNMSNRFNHHDRSRSPNMNRNLYRNDRSGRNDSFNSRLPSKDRNVNNKLLTQPQGHVVGELNTPGTAHYRERNVSFDPRLPSGLIKVLSRTVFIGGVPPSMNEKGLADILRPYAEVQSVILNSERKHAFVKVYSRKEAENVLASFSKNSNPNLSLRTRWGVGFGPRDCCDYQHGVSIIPLARLTDADKRWMVKAQWGGTGGKELVPGVVVEEPDIEVGAGLSSKAISKKMPTNGSRNGPRSTKPGEPDDFYTDPFNNNTTVPLISNDSNPLANLFSNSNANSQTNSQMSPQNSQVSALLSTLSSMMPQQSTQ</sequence>
<dbReference type="GO" id="GO:0042780">
    <property type="term" value="P:tRNA 3'-end processing"/>
    <property type="evidence" value="ECO:0007669"/>
    <property type="project" value="EnsemblFungi"/>
</dbReference>
<dbReference type="Gene3D" id="3.30.70.330">
    <property type="match status" value="1"/>
</dbReference>
<feature type="region of interest" description="Disordered" evidence="6">
    <location>
        <begin position="213"/>
        <end position="350"/>
    </location>
</feature>
<dbReference type="SUPFAM" id="SSF54928">
    <property type="entry name" value="RNA-binding domain, RBD"/>
    <property type="match status" value="1"/>
</dbReference>
<dbReference type="GO" id="GO:0031126">
    <property type="term" value="P:sno(s)RNA 3'-end processing"/>
    <property type="evidence" value="ECO:0007669"/>
    <property type="project" value="EnsemblFungi"/>
</dbReference>
<dbReference type="Pfam" id="PF21380">
    <property type="entry name" value="Nrd1-Seb1_dom2"/>
    <property type="match status" value="1"/>
</dbReference>
<evidence type="ECO:0000259" key="8">
    <source>
        <dbReference type="PROSITE" id="PS51391"/>
    </source>
</evidence>
<feature type="compositionally biased region" description="Polar residues" evidence="6">
    <location>
        <begin position="516"/>
        <end position="526"/>
    </location>
</feature>
<dbReference type="InterPro" id="IPR006569">
    <property type="entry name" value="CID_dom"/>
</dbReference>
<feature type="compositionally biased region" description="Low complexity" evidence="6">
    <location>
        <begin position="229"/>
        <end position="243"/>
    </location>
</feature>
<proteinExistence type="predicted"/>
<dbReference type="Proteomes" id="UP000095038">
    <property type="component" value="Unassembled WGS sequence"/>
</dbReference>
<dbReference type="InParanoid" id="A0A1D2VMM4"/>
<dbReference type="Gene3D" id="1.25.40.90">
    <property type="match status" value="1"/>
</dbReference>
<dbReference type="Pfam" id="PF00076">
    <property type="entry name" value="RRM_1"/>
    <property type="match status" value="1"/>
</dbReference>
<dbReference type="InterPro" id="IPR008942">
    <property type="entry name" value="ENTH_VHS"/>
</dbReference>
<dbReference type="GO" id="GO:0019904">
    <property type="term" value="F:protein domain specific binding"/>
    <property type="evidence" value="ECO:0007669"/>
    <property type="project" value="EnsemblFungi"/>
</dbReference>
<evidence type="ECO:0000313" key="9">
    <source>
        <dbReference type="EMBL" id="ODV62862.1"/>
    </source>
</evidence>
<dbReference type="GO" id="GO:0034472">
    <property type="term" value="P:snRNA 3'-end processing"/>
    <property type="evidence" value="ECO:0007669"/>
    <property type="project" value="EnsemblFungi"/>
</dbReference>
<dbReference type="GO" id="GO:0005634">
    <property type="term" value="C:nucleus"/>
    <property type="evidence" value="ECO:0007669"/>
    <property type="project" value="UniProtKB-SubCell"/>
</dbReference>
<dbReference type="SMART" id="SM00582">
    <property type="entry name" value="RPR"/>
    <property type="match status" value="1"/>
</dbReference>
<dbReference type="GO" id="GO:0030847">
    <property type="term" value="P:termination of RNA polymerase II transcription, exosome-dependent"/>
    <property type="evidence" value="ECO:0007669"/>
    <property type="project" value="EnsemblFungi"/>
</dbReference>
<evidence type="ECO:0000256" key="2">
    <source>
        <dbReference type="ARBA" id="ARBA00022553"/>
    </source>
</evidence>
<dbReference type="GO" id="GO:0071041">
    <property type="term" value="P:antisense RNA transcript catabolic process"/>
    <property type="evidence" value="ECO:0007669"/>
    <property type="project" value="EnsemblFungi"/>
</dbReference>
<evidence type="ECO:0000256" key="5">
    <source>
        <dbReference type="PROSITE-ProRule" id="PRU00176"/>
    </source>
</evidence>
<dbReference type="InterPro" id="IPR035979">
    <property type="entry name" value="RBD_domain_sf"/>
</dbReference>
<feature type="compositionally biased region" description="Polar residues" evidence="6">
    <location>
        <begin position="244"/>
        <end position="257"/>
    </location>
</feature>
<dbReference type="SUPFAM" id="SSF48464">
    <property type="entry name" value="ENTH/VHS domain"/>
    <property type="match status" value="1"/>
</dbReference>
<feature type="domain" description="RRM" evidence="7">
    <location>
        <begin position="376"/>
        <end position="448"/>
    </location>
</feature>
<dbReference type="RefSeq" id="XP_020049169.1">
    <property type="nucleotide sequence ID" value="XM_020190263.1"/>
</dbReference>
<dbReference type="GO" id="GO:0001068">
    <property type="term" value="F:transcription regulatory region RNA binding"/>
    <property type="evidence" value="ECO:0007669"/>
    <property type="project" value="EnsemblFungi"/>
</dbReference>
<dbReference type="PANTHER" id="PTHR23140">
    <property type="entry name" value="RNA PROCESSING PROTEIN LD23810P"/>
    <property type="match status" value="1"/>
</dbReference>
<dbReference type="PROSITE" id="PS51391">
    <property type="entry name" value="CID"/>
    <property type="match status" value="1"/>
</dbReference>
<dbReference type="PROSITE" id="PS50102">
    <property type="entry name" value="RRM"/>
    <property type="match status" value="1"/>
</dbReference>
<feature type="region of interest" description="Disordered" evidence="6">
    <location>
        <begin position="184"/>
        <end position="203"/>
    </location>
</feature>
<name>A0A1D2VMM4_9ASCO</name>
<dbReference type="GeneID" id="30963899"/>
<accession>A0A1D2VMM4</accession>
<dbReference type="STRING" id="1344418.A0A1D2VMM4"/>
<dbReference type="OrthoDB" id="79367at2759"/>
<feature type="compositionally biased region" description="Low complexity" evidence="6">
    <location>
        <begin position="267"/>
        <end position="291"/>
    </location>
</feature>
<evidence type="ECO:0000256" key="6">
    <source>
        <dbReference type="SAM" id="MobiDB-lite"/>
    </source>
</evidence>
<dbReference type="FunCoup" id="A0A1D2VMM4">
    <property type="interactions" value="266"/>
</dbReference>
<dbReference type="InterPro" id="IPR000504">
    <property type="entry name" value="RRM_dom"/>
</dbReference>
<dbReference type="InterPro" id="IPR012677">
    <property type="entry name" value="Nucleotide-bd_a/b_plait_sf"/>
</dbReference>
<evidence type="ECO:0000313" key="10">
    <source>
        <dbReference type="Proteomes" id="UP000095038"/>
    </source>
</evidence>
<reference evidence="10" key="1">
    <citation type="submission" date="2016-05" db="EMBL/GenBank/DDBJ databases">
        <title>Comparative genomics of biotechnologically important yeasts.</title>
        <authorList>
            <consortium name="DOE Joint Genome Institute"/>
            <person name="Riley R."/>
            <person name="Haridas S."/>
            <person name="Wolfe K.H."/>
            <person name="Lopes M.R."/>
            <person name="Hittinger C.T."/>
            <person name="Goker M."/>
            <person name="Salamov A."/>
            <person name="Wisecaver J."/>
            <person name="Long T.M."/>
            <person name="Aerts A.L."/>
            <person name="Barry K."/>
            <person name="Choi C."/>
            <person name="Clum A."/>
            <person name="Coughlan A.Y."/>
            <person name="Deshpande S."/>
            <person name="Douglass A.P."/>
            <person name="Hanson S.J."/>
            <person name="Klenk H.-P."/>
            <person name="Labutti K."/>
            <person name="Lapidus A."/>
            <person name="Lindquist E."/>
            <person name="Lipzen A."/>
            <person name="Meier-Kolthoff J.P."/>
            <person name="Ohm R.A."/>
            <person name="Otillar R.P."/>
            <person name="Pangilinan J."/>
            <person name="Peng Y."/>
            <person name="Rokas A."/>
            <person name="Rosa C.A."/>
            <person name="Scheuner C."/>
            <person name="Sibirny A.A."/>
            <person name="Slot J.C."/>
            <person name="Stielow J.B."/>
            <person name="Sun H."/>
            <person name="Kurtzman C.P."/>
            <person name="Blackwell M."/>
            <person name="Grigoriev I.V."/>
            <person name="Jeffries T.W."/>
        </authorList>
    </citation>
    <scope>NUCLEOTIDE SEQUENCE [LARGE SCALE GENOMIC DNA]</scope>
    <source>
        <strain evidence="10">DSM 1968</strain>
    </source>
</reference>
<dbReference type="InterPro" id="IPR051485">
    <property type="entry name" value="SR-CTD_assoc_factor"/>
</dbReference>
<keyword evidence="4" id="KW-0539">Nucleus</keyword>
<evidence type="ECO:0000259" key="7">
    <source>
        <dbReference type="PROSITE" id="PS50102"/>
    </source>
</evidence>
<keyword evidence="3 5" id="KW-0694">RNA-binding</keyword>
<dbReference type="InterPro" id="IPR048892">
    <property type="entry name" value="Nrd1_Seb1_dom2"/>
</dbReference>
<evidence type="ECO:0000256" key="1">
    <source>
        <dbReference type="ARBA" id="ARBA00004123"/>
    </source>
</evidence>
<dbReference type="FunFam" id="3.30.70.330:FF:000397">
    <property type="entry name" value="RNA binding protein Nrd1"/>
    <property type="match status" value="1"/>
</dbReference>
<dbReference type="GO" id="GO:0035649">
    <property type="term" value="C:Nrd1 complex"/>
    <property type="evidence" value="ECO:0007669"/>
    <property type="project" value="EnsemblFungi"/>
</dbReference>
<gene>
    <name evidence="9" type="ORF">ASCRUDRAFT_31321</name>
</gene>
<evidence type="ECO:0008006" key="11">
    <source>
        <dbReference type="Google" id="ProtNLM"/>
    </source>
</evidence>
<evidence type="ECO:0000256" key="3">
    <source>
        <dbReference type="ARBA" id="ARBA00022884"/>
    </source>
</evidence>
<organism evidence="9 10">
    <name type="scientific">Ascoidea rubescens DSM 1968</name>
    <dbReference type="NCBI Taxonomy" id="1344418"/>
    <lineage>
        <taxon>Eukaryota</taxon>
        <taxon>Fungi</taxon>
        <taxon>Dikarya</taxon>
        <taxon>Ascomycota</taxon>
        <taxon>Saccharomycotina</taxon>
        <taxon>Saccharomycetes</taxon>
        <taxon>Ascoideaceae</taxon>
        <taxon>Ascoidea</taxon>
    </lineage>
</organism>
<dbReference type="GO" id="GO:0071028">
    <property type="term" value="P:nuclear mRNA surveillance"/>
    <property type="evidence" value="ECO:0007669"/>
    <property type="project" value="EnsemblFungi"/>
</dbReference>
<dbReference type="Pfam" id="PF04818">
    <property type="entry name" value="CID"/>
    <property type="match status" value="1"/>
</dbReference>
<feature type="domain" description="CID" evidence="8">
    <location>
        <begin position="3"/>
        <end position="161"/>
    </location>
</feature>
<feature type="compositionally biased region" description="Pro residues" evidence="6">
    <location>
        <begin position="216"/>
        <end position="228"/>
    </location>
</feature>
<dbReference type="PANTHER" id="PTHR23140:SF4">
    <property type="entry name" value="PROTEIN CBR-NRD-1"/>
    <property type="match status" value="1"/>
</dbReference>
<evidence type="ECO:0000256" key="4">
    <source>
        <dbReference type="ARBA" id="ARBA00023242"/>
    </source>
</evidence>
<feature type="region of interest" description="Disordered" evidence="6">
    <location>
        <begin position="507"/>
        <end position="543"/>
    </location>
</feature>
<dbReference type="AlphaFoldDB" id="A0A1D2VMM4"/>
<protein>
    <recommendedName>
        <fullName evidence="11">RNA-binding domain-containing protein</fullName>
    </recommendedName>
</protein>
<dbReference type="SMART" id="SM00360">
    <property type="entry name" value="RRM"/>
    <property type="match status" value="1"/>
</dbReference>
<keyword evidence="2" id="KW-0597">Phosphoprotein</keyword>
<dbReference type="GO" id="GO:0031124">
    <property type="term" value="P:mRNA 3'-end processing"/>
    <property type="evidence" value="ECO:0007669"/>
    <property type="project" value="EnsemblFungi"/>
</dbReference>
<dbReference type="EMBL" id="KV454476">
    <property type="protein sequence ID" value="ODV62862.1"/>
    <property type="molecule type" value="Genomic_DNA"/>
</dbReference>
<keyword evidence="10" id="KW-1185">Reference proteome</keyword>
<dbReference type="GO" id="GO:0071034">
    <property type="term" value="P:CUT catabolic process"/>
    <property type="evidence" value="ECO:0007669"/>
    <property type="project" value="EnsemblFungi"/>
</dbReference>
<comment type="subcellular location">
    <subcellularLocation>
        <location evidence="1">Nucleus</location>
    </subcellularLocation>
</comment>